<proteinExistence type="predicted"/>
<reference evidence="2 3" key="1">
    <citation type="submission" date="2024-03" db="EMBL/GenBank/DDBJ databases">
        <title>The genome assembly and annotation of the cricket Gryllus longicercus Weissman &amp; Gray.</title>
        <authorList>
            <person name="Szrajer S."/>
            <person name="Gray D."/>
            <person name="Ylla G."/>
        </authorList>
    </citation>
    <scope>NUCLEOTIDE SEQUENCE [LARGE SCALE GENOMIC DNA]</scope>
    <source>
        <strain evidence="2">DAG 2021-001</strain>
        <tissue evidence="2">Whole body minus gut</tissue>
    </source>
</reference>
<keyword evidence="3" id="KW-1185">Reference proteome</keyword>
<dbReference type="Proteomes" id="UP001378592">
    <property type="component" value="Unassembled WGS sequence"/>
</dbReference>
<accession>A0AAN9VTA8</accession>
<dbReference type="AlphaFoldDB" id="A0AAN9VTA8"/>
<organism evidence="2 3">
    <name type="scientific">Gryllus longicercus</name>
    <dbReference type="NCBI Taxonomy" id="2509291"/>
    <lineage>
        <taxon>Eukaryota</taxon>
        <taxon>Metazoa</taxon>
        <taxon>Ecdysozoa</taxon>
        <taxon>Arthropoda</taxon>
        <taxon>Hexapoda</taxon>
        <taxon>Insecta</taxon>
        <taxon>Pterygota</taxon>
        <taxon>Neoptera</taxon>
        <taxon>Polyneoptera</taxon>
        <taxon>Orthoptera</taxon>
        <taxon>Ensifera</taxon>
        <taxon>Gryllidea</taxon>
        <taxon>Grylloidea</taxon>
        <taxon>Gryllidae</taxon>
        <taxon>Gryllinae</taxon>
        <taxon>Gryllus</taxon>
    </lineage>
</organism>
<evidence type="ECO:0000256" key="1">
    <source>
        <dbReference type="SAM" id="MobiDB-lite"/>
    </source>
</evidence>
<feature type="compositionally biased region" description="Basic and acidic residues" evidence="1">
    <location>
        <begin position="277"/>
        <end position="288"/>
    </location>
</feature>
<sequence length="341" mass="39305">MTDEVFSCEDYVKSLVDNVKDNCRNVEEMAMLEINARHIPLINSTLCLTNVDCKIILDKCQHHCHNVLETSILLIALTDFISCVSANNETFPIGSKKSETRRITPLMRALNNTWSKLFANLSPADMNISQMTGIVNIIKRCLERIPPESRYKKYMERISKRTDQALQTLLKPPATKDIHDDTEKQSREITSSKSYDVANTPKLPETVFQVLGNKPVDQRKERKRNVKQSCDITKFILKPCENMRREETNKKPEKNLMRKRKFEDTVRSEQAVLGCDQIEKDPSEHLEADETPPAKRHSVHDDLINGKMNAFKMLMRPHKAHSQAKQSSENSVRKRNKTNEK</sequence>
<feature type="compositionally biased region" description="Basic and acidic residues" evidence="1">
    <location>
        <begin position="174"/>
        <end position="187"/>
    </location>
</feature>
<comment type="caution">
    <text evidence="2">The sequence shown here is derived from an EMBL/GenBank/DDBJ whole genome shotgun (WGS) entry which is preliminary data.</text>
</comment>
<name>A0AAN9VTA8_9ORTH</name>
<gene>
    <name evidence="2" type="ORF">R5R35_011547</name>
</gene>
<dbReference type="EMBL" id="JAZDUA010000113">
    <property type="protein sequence ID" value="KAK7867665.1"/>
    <property type="molecule type" value="Genomic_DNA"/>
</dbReference>
<evidence type="ECO:0000313" key="2">
    <source>
        <dbReference type="EMBL" id="KAK7867665.1"/>
    </source>
</evidence>
<feature type="region of interest" description="Disordered" evidence="1">
    <location>
        <begin position="172"/>
        <end position="198"/>
    </location>
</feature>
<protein>
    <submittedName>
        <fullName evidence="2">Uncharacterized protein</fullName>
    </submittedName>
</protein>
<evidence type="ECO:0000313" key="3">
    <source>
        <dbReference type="Proteomes" id="UP001378592"/>
    </source>
</evidence>
<feature type="region of interest" description="Disordered" evidence="1">
    <location>
        <begin position="275"/>
        <end position="341"/>
    </location>
</feature>